<dbReference type="Proteomes" id="UP000298438">
    <property type="component" value="Unassembled WGS sequence"/>
</dbReference>
<gene>
    <name evidence="3" type="ORF">E4L96_09450</name>
</gene>
<comment type="caution">
    <text evidence="3">The sequence shown here is derived from an EMBL/GenBank/DDBJ whole genome shotgun (WGS) entry which is preliminary data.</text>
</comment>
<accession>A0A4Y9SHQ3</accession>
<dbReference type="Gene3D" id="2.60.40.3500">
    <property type="match status" value="1"/>
</dbReference>
<feature type="chain" id="PRO_5021387170" evidence="1">
    <location>
        <begin position="35"/>
        <end position="152"/>
    </location>
</feature>
<keyword evidence="1" id="KW-0732">Signal</keyword>
<keyword evidence="4" id="KW-1185">Reference proteome</keyword>
<evidence type="ECO:0000256" key="1">
    <source>
        <dbReference type="SAM" id="SignalP"/>
    </source>
</evidence>
<organism evidence="3 4">
    <name type="scientific">Zemynaea arenosa</name>
    <dbReference type="NCBI Taxonomy" id="2561931"/>
    <lineage>
        <taxon>Bacteria</taxon>
        <taxon>Pseudomonadati</taxon>
        <taxon>Pseudomonadota</taxon>
        <taxon>Betaproteobacteria</taxon>
        <taxon>Burkholderiales</taxon>
        <taxon>Oxalobacteraceae</taxon>
        <taxon>Telluria group</taxon>
        <taxon>Zemynaea</taxon>
    </lineage>
</organism>
<name>A0A4Y9SHQ3_9BURK</name>
<dbReference type="EMBL" id="SPVF01000124">
    <property type="protein sequence ID" value="TFW21061.1"/>
    <property type="molecule type" value="Genomic_DNA"/>
</dbReference>
<protein>
    <submittedName>
        <fullName evidence="3">AMIN domain-containing protein</fullName>
    </submittedName>
</protein>
<dbReference type="AlphaFoldDB" id="A0A4Y9SHQ3"/>
<sequence length="152" mass="15512">MTAPQHSGFLPTWRLLRQCAAAVLALAACGAAFAQDNAIESITANQQGSNVIVKVALKSAPARAPIGFSITNPARIALDFGATANATGKTSQDINLGDVRSVNVVQAGERSRLVLNLKRSLNYATAVDGNNVIVTIEGSGGPATAVNAAGMP</sequence>
<feature type="signal peptide" evidence="1">
    <location>
        <begin position="1"/>
        <end position="34"/>
    </location>
</feature>
<evidence type="ECO:0000259" key="2">
    <source>
        <dbReference type="Pfam" id="PF11741"/>
    </source>
</evidence>
<evidence type="ECO:0000313" key="4">
    <source>
        <dbReference type="Proteomes" id="UP000298438"/>
    </source>
</evidence>
<evidence type="ECO:0000313" key="3">
    <source>
        <dbReference type="EMBL" id="TFW21061.1"/>
    </source>
</evidence>
<reference evidence="3 4" key="1">
    <citation type="submission" date="2019-03" db="EMBL/GenBank/DDBJ databases">
        <title>Draft Genome Sequence of Massilia arenosa sp. nov., a Novel Massilia Species Isolated from a Sandy-loam Maize Soil.</title>
        <authorList>
            <person name="Raths R."/>
            <person name="Peta V."/>
            <person name="Bucking H."/>
        </authorList>
    </citation>
    <scope>NUCLEOTIDE SEQUENCE [LARGE SCALE GENOMIC DNA]</scope>
    <source>
        <strain evidence="3 4">MC02</strain>
    </source>
</reference>
<proteinExistence type="predicted"/>
<feature type="domain" description="AMIN" evidence="2">
    <location>
        <begin position="53"/>
        <end position="135"/>
    </location>
</feature>
<dbReference type="RefSeq" id="WP_135206969.1">
    <property type="nucleotide sequence ID" value="NZ_SPVF01000124.1"/>
</dbReference>
<feature type="non-terminal residue" evidence="3">
    <location>
        <position position="152"/>
    </location>
</feature>
<dbReference type="Pfam" id="PF11741">
    <property type="entry name" value="AMIN"/>
    <property type="match status" value="1"/>
</dbReference>
<dbReference type="OrthoDB" id="9775455at2"/>
<dbReference type="InterPro" id="IPR021731">
    <property type="entry name" value="AMIN_dom"/>
</dbReference>